<reference evidence="1 2" key="2">
    <citation type="journal article" date="2022" name="Mol. Ecol. Resour.">
        <title>The genomes of chicory, endive, great burdock and yacon provide insights into Asteraceae paleo-polyploidization history and plant inulin production.</title>
        <authorList>
            <person name="Fan W."/>
            <person name="Wang S."/>
            <person name="Wang H."/>
            <person name="Wang A."/>
            <person name="Jiang F."/>
            <person name="Liu H."/>
            <person name="Zhao H."/>
            <person name="Xu D."/>
            <person name="Zhang Y."/>
        </authorList>
    </citation>
    <scope>NUCLEOTIDE SEQUENCE [LARGE SCALE GENOMIC DNA]</scope>
    <source>
        <strain evidence="2">cv. Yunnan</strain>
        <tissue evidence="1">Leaves</tissue>
    </source>
</reference>
<proteinExistence type="predicted"/>
<evidence type="ECO:0000313" key="2">
    <source>
        <dbReference type="Proteomes" id="UP001056120"/>
    </source>
</evidence>
<dbReference type="EMBL" id="CM042039">
    <property type="protein sequence ID" value="KAI3724913.1"/>
    <property type="molecule type" value="Genomic_DNA"/>
</dbReference>
<organism evidence="1 2">
    <name type="scientific">Smallanthus sonchifolius</name>
    <dbReference type="NCBI Taxonomy" id="185202"/>
    <lineage>
        <taxon>Eukaryota</taxon>
        <taxon>Viridiplantae</taxon>
        <taxon>Streptophyta</taxon>
        <taxon>Embryophyta</taxon>
        <taxon>Tracheophyta</taxon>
        <taxon>Spermatophyta</taxon>
        <taxon>Magnoliopsida</taxon>
        <taxon>eudicotyledons</taxon>
        <taxon>Gunneridae</taxon>
        <taxon>Pentapetalae</taxon>
        <taxon>asterids</taxon>
        <taxon>campanulids</taxon>
        <taxon>Asterales</taxon>
        <taxon>Asteraceae</taxon>
        <taxon>Asteroideae</taxon>
        <taxon>Heliantheae alliance</taxon>
        <taxon>Millerieae</taxon>
        <taxon>Smallanthus</taxon>
    </lineage>
</organism>
<comment type="caution">
    <text evidence="1">The sequence shown here is derived from an EMBL/GenBank/DDBJ whole genome shotgun (WGS) entry which is preliminary data.</text>
</comment>
<keyword evidence="2" id="KW-1185">Reference proteome</keyword>
<protein>
    <submittedName>
        <fullName evidence="1">Uncharacterized protein</fullName>
    </submittedName>
</protein>
<reference evidence="2" key="1">
    <citation type="journal article" date="2022" name="Mol. Ecol. Resour.">
        <title>The genomes of chicory, endive, great burdock and yacon provide insights into Asteraceae palaeo-polyploidization history and plant inulin production.</title>
        <authorList>
            <person name="Fan W."/>
            <person name="Wang S."/>
            <person name="Wang H."/>
            <person name="Wang A."/>
            <person name="Jiang F."/>
            <person name="Liu H."/>
            <person name="Zhao H."/>
            <person name="Xu D."/>
            <person name="Zhang Y."/>
        </authorList>
    </citation>
    <scope>NUCLEOTIDE SEQUENCE [LARGE SCALE GENOMIC DNA]</scope>
    <source>
        <strain evidence="2">cv. Yunnan</strain>
    </source>
</reference>
<dbReference type="Proteomes" id="UP001056120">
    <property type="component" value="Linkage Group LG22"/>
</dbReference>
<sequence length="188" mass="21285">MKSDVYAFGVILLEVLCRKRAVDDSLDCGIATWAQDSIKAGHLKDIVDSDIRGEISPKCLKQYARLAERCLDIHPKDRPTMTDIVQSLECLLTLQEKNNYLLQTAGKTILGRMVDRLSFTDNGQNSGMDFGSLMPKKRNLLMLREKFFQENGIEHQQTSVNKFQSYKKALGLFVICVVRIKAIEGKLD</sequence>
<name>A0ACB9BSJ7_9ASTR</name>
<evidence type="ECO:0000313" key="1">
    <source>
        <dbReference type="EMBL" id="KAI3724913.1"/>
    </source>
</evidence>
<accession>A0ACB9BSJ7</accession>
<gene>
    <name evidence="1" type="ORF">L1987_64681</name>
</gene>